<dbReference type="EMBL" id="CAJNOW010000114">
    <property type="protein sequence ID" value="CAF1239724.1"/>
    <property type="molecule type" value="Genomic_DNA"/>
</dbReference>
<organism evidence="2 7">
    <name type="scientific">Rotaria magnacalcarata</name>
    <dbReference type="NCBI Taxonomy" id="392030"/>
    <lineage>
        <taxon>Eukaryota</taxon>
        <taxon>Metazoa</taxon>
        <taxon>Spiralia</taxon>
        <taxon>Gnathifera</taxon>
        <taxon>Rotifera</taxon>
        <taxon>Eurotatoria</taxon>
        <taxon>Bdelloidea</taxon>
        <taxon>Philodinida</taxon>
        <taxon>Philodinidae</taxon>
        <taxon>Rotaria</taxon>
    </lineage>
</organism>
<dbReference type="EMBL" id="CAJOBJ010000666">
    <property type="protein sequence ID" value="CAF3837082.1"/>
    <property type="molecule type" value="Genomic_DNA"/>
</dbReference>
<proteinExistence type="predicted"/>
<gene>
    <name evidence="5" type="ORF">BYL167_LOCUS6733</name>
    <name evidence="2" type="ORF">CJN711_LOCUS31965</name>
    <name evidence="4" type="ORF">GIL414_LOCUS3157</name>
    <name evidence="1" type="ORF">KQP761_LOCUS1733</name>
    <name evidence="3" type="ORF">MBJ925_LOCUS35098</name>
    <name evidence="6" type="ORF">SMN809_LOCUS8484</name>
</gene>
<evidence type="ECO:0000313" key="5">
    <source>
        <dbReference type="EMBL" id="CAF3867514.1"/>
    </source>
</evidence>
<dbReference type="EMBL" id="CAJOBI010002615">
    <property type="protein sequence ID" value="CAF3936492.1"/>
    <property type="molecule type" value="Genomic_DNA"/>
</dbReference>
<dbReference type="AlphaFoldDB" id="A0A815YK67"/>
<dbReference type="Proteomes" id="UP000681720">
    <property type="component" value="Unassembled WGS sequence"/>
</dbReference>
<dbReference type="EMBL" id="CAJNRE010019398">
    <property type="protein sequence ID" value="CAF2195392.1"/>
    <property type="molecule type" value="Genomic_DNA"/>
</dbReference>
<dbReference type="Proteomes" id="UP000681967">
    <property type="component" value="Unassembled WGS sequence"/>
</dbReference>
<sequence length="149" mass="17756">MSYSKRSLNNPPDYYYNLTNKQKRNWRKTTRKIEKNEELRQRFPPFNSTANITVIYLHYKSTIETIDALIIKAKHTQRYTIDTESENNKRRNHSALIQIQFVHSIDDSTIMLIEVAYLPDPHSILFNRMKELCSIIFNNHNEIISWGPL</sequence>
<evidence type="ECO:0000313" key="6">
    <source>
        <dbReference type="EMBL" id="CAF3936492.1"/>
    </source>
</evidence>
<evidence type="ECO:0000313" key="7">
    <source>
        <dbReference type="Proteomes" id="UP000663855"/>
    </source>
</evidence>
<name>A0A815YK67_9BILA</name>
<evidence type="ECO:0000313" key="1">
    <source>
        <dbReference type="EMBL" id="CAF1239724.1"/>
    </source>
</evidence>
<dbReference type="Proteomes" id="UP000663824">
    <property type="component" value="Unassembled WGS sequence"/>
</dbReference>
<reference evidence="2" key="1">
    <citation type="submission" date="2021-02" db="EMBL/GenBank/DDBJ databases">
        <authorList>
            <person name="Nowell W R."/>
        </authorList>
    </citation>
    <scope>NUCLEOTIDE SEQUENCE</scope>
</reference>
<dbReference type="EMBL" id="CAJNOV010015313">
    <property type="protein sequence ID" value="CAF1571094.1"/>
    <property type="molecule type" value="Genomic_DNA"/>
</dbReference>
<dbReference type="OrthoDB" id="10064056at2759"/>
<dbReference type="Proteomes" id="UP000676336">
    <property type="component" value="Unassembled WGS sequence"/>
</dbReference>
<evidence type="ECO:0000313" key="2">
    <source>
        <dbReference type="EMBL" id="CAF1571094.1"/>
    </source>
</evidence>
<dbReference type="Proteomes" id="UP000663834">
    <property type="component" value="Unassembled WGS sequence"/>
</dbReference>
<protein>
    <submittedName>
        <fullName evidence="2">Uncharacterized protein</fullName>
    </submittedName>
</protein>
<evidence type="ECO:0000313" key="3">
    <source>
        <dbReference type="EMBL" id="CAF2195392.1"/>
    </source>
</evidence>
<comment type="caution">
    <text evidence="2">The sequence shown here is derived from an EMBL/GenBank/DDBJ whole genome shotgun (WGS) entry which is preliminary data.</text>
</comment>
<accession>A0A815YK67</accession>
<dbReference type="Proteomes" id="UP000663855">
    <property type="component" value="Unassembled WGS sequence"/>
</dbReference>
<evidence type="ECO:0000313" key="4">
    <source>
        <dbReference type="EMBL" id="CAF3837082.1"/>
    </source>
</evidence>
<dbReference type="EMBL" id="CAJOBH010001673">
    <property type="protein sequence ID" value="CAF3867514.1"/>
    <property type="molecule type" value="Genomic_DNA"/>
</dbReference>